<dbReference type="NCBIfam" id="NF011501">
    <property type="entry name" value="PRK14939.1"/>
    <property type="match status" value="1"/>
</dbReference>
<evidence type="ECO:0000313" key="13">
    <source>
        <dbReference type="Proteomes" id="UP000288197"/>
    </source>
</evidence>
<dbReference type="GO" id="GO:0005524">
    <property type="term" value="F:ATP binding"/>
    <property type="evidence" value="ECO:0007669"/>
    <property type="project" value="UniProtKB-UniRule"/>
</dbReference>
<evidence type="ECO:0000256" key="3">
    <source>
        <dbReference type="ARBA" id="ARBA00022723"/>
    </source>
</evidence>
<evidence type="ECO:0000256" key="4">
    <source>
        <dbReference type="ARBA" id="ARBA00022741"/>
    </source>
</evidence>
<comment type="subunit">
    <text evidence="11">Heterotetramer, composed of two GyrA and two GyrB chains. In the heterotetramer, GyrA contains the active site tyrosine that forms a transient covalent intermediate with DNA, while GyrB binds cofactors and catalyzes ATP hydrolysis.</text>
</comment>
<dbReference type="SUPFAM" id="SSF54211">
    <property type="entry name" value="Ribosomal protein S5 domain 2-like"/>
    <property type="match status" value="1"/>
</dbReference>
<evidence type="ECO:0000256" key="11">
    <source>
        <dbReference type="HAMAP-Rule" id="MF_01898"/>
    </source>
</evidence>
<dbReference type="InterPro" id="IPR013759">
    <property type="entry name" value="Topo_IIA_B_C"/>
</dbReference>
<reference evidence="12 13" key="1">
    <citation type="submission" date="2017-05" db="EMBL/GenBank/DDBJ databases">
        <title>Vagococcus spp. assemblies.</title>
        <authorList>
            <person name="Gulvik C.A."/>
        </authorList>
    </citation>
    <scope>NUCLEOTIDE SEQUENCE [LARGE SCALE GENOMIC DNA]</scope>
    <source>
        <strain evidence="12 13">NCFB 2497</strain>
    </source>
</reference>
<keyword evidence="7 11" id="KW-0799">Topoisomerase</keyword>
<dbReference type="PRINTS" id="PR01159">
    <property type="entry name" value="DNAGYRASEB"/>
</dbReference>
<dbReference type="Pfam" id="PF00986">
    <property type="entry name" value="DNA_gyraseB_C"/>
    <property type="match status" value="1"/>
</dbReference>
<feature type="site" description="Interaction with DNA" evidence="11">
    <location>
        <position position="462"/>
    </location>
</feature>
<name>A0A369ASK0_9ENTE</name>
<dbReference type="InterPro" id="IPR013506">
    <property type="entry name" value="Topo_IIA_bsu_dom2"/>
</dbReference>
<dbReference type="GO" id="GO:0006261">
    <property type="term" value="P:DNA-templated DNA replication"/>
    <property type="evidence" value="ECO:0007669"/>
    <property type="project" value="UniProtKB-UniRule"/>
</dbReference>
<dbReference type="Gene3D" id="3.40.50.670">
    <property type="match status" value="1"/>
</dbReference>
<dbReference type="InterPro" id="IPR000565">
    <property type="entry name" value="Topo_IIA_B"/>
</dbReference>
<evidence type="ECO:0000313" key="12">
    <source>
        <dbReference type="EMBL" id="RST99657.1"/>
    </source>
</evidence>
<comment type="catalytic activity">
    <reaction evidence="1 11">
        <text>ATP-dependent breakage, passage and rejoining of double-stranded DNA.</text>
        <dbReference type="EC" id="5.6.2.2"/>
    </reaction>
</comment>
<keyword evidence="3 11" id="KW-0479">Metal-binding</keyword>
<comment type="similarity">
    <text evidence="2 11">Belongs to the type II topoisomerase GyrB family.</text>
</comment>
<dbReference type="PROSITE" id="PS00177">
    <property type="entry name" value="TOPOISOMERASE_II"/>
    <property type="match status" value="1"/>
</dbReference>
<dbReference type="InterPro" id="IPR018522">
    <property type="entry name" value="TopoIIA_CS"/>
</dbReference>
<dbReference type="GO" id="GO:0005737">
    <property type="term" value="C:cytoplasm"/>
    <property type="evidence" value="ECO:0007669"/>
    <property type="project" value="UniProtKB-SubCell"/>
</dbReference>
<dbReference type="FunFam" id="3.30.230.10:FF:000005">
    <property type="entry name" value="DNA gyrase subunit B"/>
    <property type="match status" value="1"/>
</dbReference>
<gene>
    <name evidence="11" type="primary">gyrB</name>
    <name evidence="12" type="ORF">CBF32_11490</name>
</gene>
<evidence type="ECO:0000256" key="9">
    <source>
        <dbReference type="ARBA" id="ARBA00023235"/>
    </source>
</evidence>
<dbReference type="Gene3D" id="3.30.565.10">
    <property type="entry name" value="Histidine kinase-like ATPase, C-terminal domain"/>
    <property type="match status" value="1"/>
</dbReference>
<keyword evidence="13" id="KW-1185">Reference proteome</keyword>
<keyword evidence="11" id="KW-0963">Cytoplasm</keyword>
<dbReference type="Proteomes" id="UP000288197">
    <property type="component" value="Unassembled WGS sequence"/>
</dbReference>
<comment type="subunit">
    <text evidence="10">Heterotetramer composed of ParC and ParE.</text>
</comment>
<accession>A0A369ASK0</accession>
<dbReference type="RefSeq" id="WP_114290347.1">
    <property type="nucleotide sequence ID" value="NZ_CP081459.1"/>
</dbReference>
<evidence type="ECO:0000256" key="1">
    <source>
        <dbReference type="ARBA" id="ARBA00000185"/>
    </source>
</evidence>
<dbReference type="InterPro" id="IPR001241">
    <property type="entry name" value="Topo_IIA"/>
</dbReference>
<feature type="site" description="Interaction with DNA" evidence="11">
    <location>
        <position position="459"/>
    </location>
</feature>
<dbReference type="SUPFAM" id="SSF55874">
    <property type="entry name" value="ATPase domain of HSP90 chaperone/DNA topoisomerase II/histidine kinase"/>
    <property type="match status" value="1"/>
</dbReference>
<dbReference type="PANTHER" id="PTHR45866">
    <property type="entry name" value="DNA GYRASE/TOPOISOMERASE SUBUNIT B"/>
    <property type="match status" value="1"/>
</dbReference>
<protein>
    <recommendedName>
        <fullName evidence="11">DNA gyrase subunit B</fullName>
        <ecNumber evidence="11">5.6.2.2</ecNumber>
    </recommendedName>
</protein>
<dbReference type="CDD" id="cd03366">
    <property type="entry name" value="TOPRIM_TopoIIA_GyrB"/>
    <property type="match status" value="1"/>
</dbReference>
<organism evidence="12 13">
    <name type="scientific">Vagococcus fluvialis</name>
    <dbReference type="NCBI Taxonomy" id="2738"/>
    <lineage>
        <taxon>Bacteria</taxon>
        <taxon>Bacillati</taxon>
        <taxon>Bacillota</taxon>
        <taxon>Bacilli</taxon>
        <taxon>Lactobacillales</taxon>
        <taxon>Enterococcaceae</taxon>
        <taxon>Vagococcus</taxon>
    </lineage>
</organism>
<feature type="binding site" evidence="11">
    <location>
        <position position="507"/>
    </location>
    <ligand>
        <name>Mg(2+)</name>
        <dbReference type="ChEBI" id="CHEBI:18420"/>
        <label>2</label>
    </ligand>
</feature>
<keyword evidence="5 11" id="KW-0067">ATP-binding</keyword>
<dbReference type="EMBL" id="NGJX01000014">
    <property type="protein sequence ID" value="RST99657.1"/>
    <property type="molecule type" value="Genomic_DNA"/>
</dbReference>
<dbReference type="Pfam" id="PF00204">
    <property type="entry name" value="DNA_gyraseB"/>
    <property type="match status" value="1"/>
</dbReference>
<dbReference type="SMART" id="SM00387">
    <property type="entry name" value="HATPase_c"/>
    <property type="match status" value="1"/>
</dbReference>
<dbReference type="NCBIfam" id="NF004189">
    <property type="entry name" value="PRK05644.1"/>
    <property type="match status" value="1"/>
</dbReference>
<evidence type="ECO:0000256" key="6">
    <source>
        <dbReference type="ARBA" id="ARBA00022842"/>
    </source>
</evidence>
<dbReference type="HAMAP" id="MF_01898">
    <property type="entry name" value="GyrB"/>
    <property type="match status" value="1"/>
</dbReference>
<dbReference type="InterPro" id="IPR036890">
    <property type="entry name" value="HATPase_C_sf"/>
</dbReference>
<evidence type="ECO:0000256" key="5">
    <source>
        <dbReference type="ARBA" id="ARBA00022840"/>
    </source>
</evidence>
<dbReference type="InterPro" id="IPR002288">
    <property type="entry name" value="DNA_gyrase_B_C"/>
</dbReference>
<sequence>MTEEMKNNETSKAYDASQIQVLEGLEAVRKRPGMYIGSTGPQGLHHLVWEIVDNSIDEALAGYCTEINVSIEADNSITVVDNGRGIPVGIQEKTGRPAVETVLTVLHAGGKFGGGGYKVSGGLHGVGSSVVNALSEQLTVKVHVDGKIHFQEFKRGKICADLKVIGDTDHRGTTINFKPDAEIFTETTIFEYDKLATRIRELAFLNRGLKITIEDKREDQAKFEAFHYEGGIQSYVEFLNMNKTVLFDTPIYTDGEQQGISVEVAIQYTDGYHTNLLSFANNIHTYEGGTHEFGFRTALTRVINDYARKQKLIKENEENLSGDDVREGLTGIISIKHPEPQFEGQTKTKLGNSEVRTVTDRLFSEAFNKFLLENPDTAKKVVEKGILASKARLAAKRAREVTRRKGALEISSLPGKLADCSSRVPEECELFVVEGDSAGGSAKTGRDRRTQAILPIRGKILNVEKATMDRILANEEIRSLFTAMGTGFGGDFDISKARYHKLVIMTDADVDGAHIRTLLLTLFYRYMRPVVEAGYVYIAQPPLYGVKQGKNITYIQPGKDADERLADVVELLPATPKPSVQRYKGLGEMDDHQLWDTTMDPEKRTMLRVSVEDAIKADAVFEMLMGDKVEPRREFIEANAHYVKNLDI</sequence>
<dbReference type="InterPro" id="IPR006171">
    <property type="entry name" value="TOPRIM_dom"/>
</dbReference>
<keyword evidence="9 11" id="KW-0413">Isomerase</keyword>
<keyword evidence="6 11" id="KW-0460">Magnesium</keyword>
<feature type="binding site" evidence="11">
    <location>
        <position position="507"/>
    </location>
    <ligand>
        <name>Mg(2+)</name>
        <dbReference type="ChEBI" id="CHEBI:18420"/>
        <label>1</label>
        <note>catalytic</note>
    </ligand>
</feature>
<dbReference type="Gene3D" id="3.30.230.10">
    <property type="match status" value="1"/>
</dbReference>
<dbReference type="CDD" id="cd16928">
    <property type="entry name" value="HATPase_GyrB-like"/>
    <property type="match status" value="1"/>
</dbReference>
<dbReference type="PRINTS" id="PR00418">
    <property type="entry name" value="TPI2FAMILY"/>
</dbReference>
<dbReference type="SUPFAM" id="SSF56719">
    <property type="entry name" value="Type II DNA topoisomerase"/>
    <property type="match status" value="1"/>
</dbReference>
<dbReference type="GO" id="GO:0046872">
    <property type="term" value="F:metal ion binding"/>
    <property type="evidence" value="ECO:0007669"/>
    <property type="project" value="UniProtKB-KW"/>
</dbReference>
<dbReference type="InterPro" id="IPR011557">
    <property type="entry name" value="GyrB"/>
</dbReference>
<feature type="binding site" evidence="11">
    <location>
        <position position="434"/>
    </location>
    <ligand>
        <name>Mg(2+)</name>
        <dbReference type="ChEBI" id="CHEBI:18420"/>
        <label>1</label>
        <note>catalytic</note>
    </ligand>
</feature>
<dbReference type="OrthoDB" id="9802808at2"/>
<comment type="subcellular location">
    <subcellularLocation>
        <location evidence="11">Cytoplasm</location>
    </subcellularLocation>
</comment>
<evidence type="ECO:0000256" key="8">
    <source>
        <dbReference type="ARBA" id="ARBA00023125"/>
    </source>
</evidence>
<dbReference type="FunFam" id="3.40.50.670:FF:000002">
    <property type="entry name" value="DNA gyrase subunit B"/>
    <property type="match status" value="1"/>
</dbReference>
<dbReference type="PANTHER" id="PTHR45866:SF1">
    <property type="entry name" value="DNA GYRASE SUBUNIT B, MITOCHONDRIAL"/>
    <property type="match status" value="1"/>
</dbReference>
<dbReference type="InterPro" id="IPR034160">
    <property type="entry name" value="TOPRIM_GyrB"/>
</dbReference>
<dbReference type="Pfam" id="PF02518">
    <property type="entry name" value="HATPase_c"/>
    <property type="match status" value="1"/>
</dbReference>
<dbReference type="NCBIfam" id="TIGR01059">
    <property type="entry name" value="gyrB"/>
    <property type="match status" value="1"/>
</dbReference>
<dbReference type="SMART" id="SM00433">
    <property type="entry name" value="TOP2c"/>
    <property type="match status" value="1"/>
</dbReference>
<dbReference type="GO" id="GO:0006265">
    <property type="term" value="P:DNA topological change"/>
    <property type="evidence" value="ECO:0007669"/>
    <property type="project" value="UniProtKB-UniRule"/>
</dbReference>
<comment type="cofactor">
    <cofactor evidence="11">
        <name>Mg(2+)</name>
        <dbReference type="ChEBI" id="CHEBI:18420"/>
    </cofactor>
    <cofactor evidence="11">
        <name>Mn(2+)</name>
        <dbReference type="ChEBI" id="CHEBI:29035"/>
    </cofactor>
    <cofactor evidence="11">
        <name>Ca(2+)</name>
        <dbReference type="ChEBI" id="CHEBI:29108"/>
    </cofactor>
    <text evidence="11">Binds two Mg(2+) per subunit. The magnesium ions form salt bridges with both the protein and the DNA. Can also accept other divalent metal cations, such as Mn(2+) or Ca(2+).</text>
</comment>
<dbReference type="GO" id="GO:0003677">
    <property type="term" value="F:DNA binding"/>
    <property type="evidence" value="ECO:0007669"/>
    <property type="project" value="UniProtKB-KW"/>
</dbReference>
<keyword evidence="4 11" id="KW-0547">Nucleotide-binding</keyword>
<feature type="binding site" evidence="11">
    <location>
        <position position="509"/>
    </location>
    <ligand>
        <name>Mg(2+)</name>
        <dbReference type="ChEBI" id="CHEBI:18420"/>
        <label>2</label>
    </ligand>
</feature>
<keyword evidence="8" id="KW-0238">DNA-binding</keyword>
<evidence type="ECO:0000256" key="2">
    <source>
        <dbReference type="ARBA" id="ARBA00010708"/>
    </source>
</evidence>
<comment type="function">
    <text evidence="11">A type II topoisomerase that negatively supercoils closed circular double-stranded (ds) DNA in an ATP-dependent manner to modulate DNA topology and maintain chromosomes in an underwound state. Negative supercoiling favors strand separation, and DNA replication, transcription, recombination and repair, all of which involve strand separation. Also able to catalyze the interconversion of other topological isomers of dsDNA rings, including catenanes and knotted rings. Type II topoisomerases break and join 2 DNA strands simultaneously in an ATP-dependent manner.</text>
</comment>
<evidence type="ECO:0000256" key="10">
    <source>
        <dbReference type="ARBA" id="ARBA00063644"/>
    </source>
</evidence>
<dbReference type="EC" id="5.6.2.2" evidence="11"/>
<dbReference type="CDD" id="cd00822">
    <property type="entry name" value="TopoII_Trans_DNA_gyrase"/>
    <property type="match status" value="1"/>
</dbReference>
<comment type="caution">
    <text evidence="12">The sequence shown here is derived from an EMBL/GenBank/DDBJ whole genome shotgun (WGS) entry which is preliminary data.</text>
</comment>
<dbReference type="AlphaFoldDB" id="A0A369ASK0"/>
<dbReference type="FunFam" id="3.30.565.10:FF:000002">
    <property type="entry name" value="DNA gyrase subunit B"/>
    <property type="match status" value="1"/>
</dbReference>
<dbReference type="GO" id="GO:0005694">
    <property type="term" value="C:chromosome"/>
    <property type="evidence" value="ECO:0007669"/>
    <property type="project" value="InterPro"/>
</dbReference>
<comment type="miscellaneous">
    <text evidence="11">Few gyrases are as efficient as E.coli at forming negative supercoils. Not all organisms have 2 type II topoisomerases; in organisms with a single type II topoisomerase this enzyme also has to decatenate newly replicated chromosomes.</text>
</comment>
<dbReference type="GO" id="GO:0034335">
    <property type="term" value="F:DNA negative supercoiling activity"/>
    <property type="evidence" value="ECO:0007669"/>
    <property type="project" value="UniProtKB-ARBA"/>
</dbReference>
<dbReference type="GeneID" id="63147290"/>
<proteinExistence type="inferred from homology"/>
<dbReference type="Pfam" id="PF01751">
    <property type="entry name" value="Toprim"/>
    <property type="match status" value="1"/>
</dbReference>
<dbReference type="InterPro" id="IPR020568">
    <property type="entry name" value="Ribosomal_Su5_D2-typ_SF"/>
</dbReference>
<dbReference type="InterPro" id="IPR013760">
    <property type="entry name" value="Topo_IIA-like_dom_sf"/>
</dbReference>
<dbReference type="InterPro" id="IPR014721">
    <property type="entry name" value="Ribsml_uS5_D2-typ_fold_subgr"/>
</dbReference>
<evidence type="ECO:0000256" key="7">
    <source>
        <dbReference type="ARBA" id="ARBA00023029"/>
    </source>
</evidence>
<dbReference type="InterPro" id="IPR003594">
    <property type="entry name" value="HATPase_dom"/>
</dbReference>
<dbReference type="PROSITE" id="PS50880">
    <property type="entry name" value="TOPRIM"/>
    <property type="match status" value="1"/>
</dbReference>